<dbReference type="Gene3D" id="1.10.287.130">
    <property type="match status" value="1"/>
</dbReference>
<dbReference type="Pfam" id="PF00512">
    <property type="entry name" value="HisKA"/>
    <property type="match status" value="1"/>
</dbReference>
<dbReference type="CDD" id="cd00082">
    <property type="entry name" value="HisKA"/>
    <property type="match status" value="1"/>
</dbReference>
<organism evidence="10 11">
    <name type="scientific">Rhynchosporium agropyri</name>
    <dbReference type="NCBI Taxonomy" id="914238"/>
    <lineage>
        <taxon>Eukaryota</taxon>
        <taxon>Fungi</taxon>
        <taxon>Dikarya</taxon>
        <taxon>Ascomycota</taxon>
        <taxon>Pezizomycotina</taxon>
        <taxon>Leotiomycetes</taxon>
        <taxon>Helotiales</taxon>
        <taxon>Ploettnerulaceae</taxon>
        <taxon>Rhynchosporium</taxon>
    </lineage>
</organism>
<dbReference type="InterPro" id="IPR036890">
    <property type="entry name" value="HATPase_C_sf"/>
</dbReference>
<dbReference type="Gene3D" id="3.30.450.20">
    <property type="entry name" value="PAS domain"/>
    <property type="match status" value="2"/>
</dbReference>
<evidence type="ECO:0000313" key="10">
    <source>
        <dbReference type="EMBL" id="CZT08599.1"/>
    </source>
</evidence>
<dbReference type="SUPFAM" id="SSF55874">
    <property type="entry name" value="ATPase domain of HSP90 chaperone/DNA topoisomerase II/histidine kinase"/>
    <property type="match status" value="1"/>
</dbReference>
<dbReference type="SUPFAM" id="SSF55785">
    <property type="entry name" value="PYP-like sensor domain (PAS domain)"/>
    <property type="match status" value="1"/>
</dbReference>
<dbReference type="Proteomes" id="UP000178912">
    <property type="component" value="Unassembled WGS sequence"/>
</dbReference>
<dbReference type="GO" id="GO:0000155">
    <property type="term" value="F:phosphorelay sensor kinase activity"/>
    <property type="evidence" value="ECO:0007669"/>
    <property type="project" value="InterPro"/>
</dbReference>
<reference evidence="11" key="1">
    <citation type="submission" date="2016-03" db="EMBL/GenBank/DDBJ databases">
        <authorList>
            <person name="Guldener U."/>
        </authorList>
    </citation>
    <scope>NUCLEOTIDE SEQUENCE [LARGE SCALE GENOMIC DNA]</scope>
    <source>
        <strain evidence="11">04CH-RAC-A.6.1</strain>
    </source>
</reference>
<dbReference type="PROSITE" id="PS50109">
    <property type="entry name" value="HIS_KIN"/>
    <property type="match status" value="1"/>
</dbReference>
<feature type="domain" description="Histidine kinase" evidence="8">
    <location>
        <begin position="559"/>
        <end position="837"/>
    </location>
</feature>
<gene>
    <name evidence="10" type="ORF">RAG0_13603</name>
</gene>
<dbReference type="OrthoDB" id="60033at2759"/>
<protein>
    <recommendedName>
        <fullName evidence="2">histidine kinase</fullName>
        <ecNumber evidence="2">2.7.13.3</ecNumber>
    </recommendedName>
</protein>
<dbReference type="SUPFAM" id="SSF52172">
    <property type="entry name" value="CheY-like"/>
    <property type="match status" value="1"/>
</dbReference>
<dbReference type="PRINTS" id="PR00344">
    <property type="entry name" value="BCTRLSENSOR"/>
</dbReference>
<evidence type="ECO:0000256" key="5">
    <source>
        <dbReference type="ARBA" id="ARBA00022777"/>
    </source>
</evidence>
<dbReference type="PANTHER" id="PTHR43047:SF72">
    <property type="entry name" value="OSMOSENSING HISTIDINE PROTEIN KINASE SLN1"/>
    <property type="match status" value="1"/>
</dbReference>
<evidence type="ECO:0000259" key="8">
    <source>
        <dbReference type="PROSITE" id="PS50109"/>
    </source>
</evidence>
<dbReference type="InterPro" id="IPR004358">
    <property type="entry name" value="Sig_transdc_His_kin-like_C"/>
</dbReference>
<dbReference type="AlphaFoldDB" id="A0A1E1LFT7"/>
<dbReference type="Gene3D" id="3.30.565.10">
    <property type="entry name" value="Histidine kinase-like ATPase, C-terminal domain"/>
    <property type="match status" value="1"/>
</dbReference>
<dbReference type="SMART" id="SM00448">
    <property type="entry name" value="REC"/>
    <property type="match status" value="1"/>
</dbReference>
<keyword evidence="3 6" id="KW-0597">Phosphoprotein</keyword>
<dbReference type="InterPro" id="IPR036097">
    <property type="entry name" value="HisK_dim/P_sf"/>
</dbReference>
<dbReference type="SUPFAM" id="SSF47384">
    <property type="entry name" value="Homodimeric domain of signal transducing histidine kinase"/>
    <property type="match status" value="1"/>
</dbReference>
<keyword evidence="7" id="KW-0175">Coiled coil</keyword>
<dbReference type="InterPro" id="IPR003661">
    <property type="entry name" value="HisK_dim/P_dom"/>
</dbReference>
<dbReference type="SMART" id="SM00387">
    <property type="entry name" value="HATPase_c"/>
    <property type="match status" value="1"/>
</dbReference>
<evidence type="ECO:0000259" key="9">
    <source>
        <dbReference type="PROSITE" id="PS50110"/>
    </source>
</evidence>
<dbReference type="SMART" id="SM00388">
    <property type="entry name" value="HisKA"/>
    <property type="match status" value="1"/>
</dbReference>
<dbReference type="Pfam" id="PF00072">
    <property type="entry name" value="Response_reg"/>
    <property type="match status" value="1"/>
</dbReference>
<dbReference type="Pfam" id="PF02518">
    <property type="entry name" value="HATPase_c"/>
    <property type="match status" value="1"/>
</dbReference>
<evidence type="ECO:0000256" key="7">
    <source>
        <dbReference type="SAM" id="Coils"/>
    </source>
</evidence>
<name>A0A1E1LFT7_9HELO</name>
<dbReference type="PANTHER" id="PTHR43047">
    <property type="entry name" value="TWO-COMPONENT HISTIDINE PROTEIN KINASE"/>
    <property type="match status" value="1"/>
</dbReference>
<dbReference type="Gene3D" id="3.40.50.2300">
    <property type="match status" value="1"/>
</dbReference>
<evidence type="ECO:0000256" key="3">
    <source>
        <dbReference type="ARBA" id="ARBA00022553"/>
    </source>
</evidence>
<evidence type="ECO:0000256" key="4">
    <source>
        <dbReference type="ARBA" id="ARBA00022679"/>
    </source>
</evidence>
<dbReference type="CDD" id="cd17546">
    <property type="entry name" value="REC_hyHK_CKI1_RcsC-like"/>
    <property type="match status" value="1"/>
</dbReference>
<sequence length="1033" mass="114931">MNNSTSVSSARPWTGSSNNKRRRIFDWLSHPELESITSFQRFILDIDWNTSPLGPINAWPAQLRQMVLLVIQDPSPAVIYWGDEATIVYNEAYTELIGQKHPALQGQDPRTGFAEIWIHFEKLLTEQRETAETVVEANAFLLLYRHGFLEETYLAGSKFVPIIGSEGWVVGSHATVVEVTREVIGDRRLRHVHALSREVSLSRTIKELWARLIRGIKDAEKDIPIALLYSIADSATSSSLAPSKPEASTVTGSPSPSICVLEGAVGIPTGNELAPQVIDVELSDSCLGIALKEAQLEMGPVVVPVKERTQKQFKILEWRGFGVPSTHLGVFPIITNDSNSLLAFLVVGLNPRRPFDEDYRSFLVSLTQQVTTPQLSAVILREEVERRQSLARQEALDRDRLSRELSEAETKFAKFANRAPIGLAVLSPDGFAQSANELWRELTQLQVSSMRVSWNDVLAEGELEPVNAGWEKMLTEKQPVTMQTRIKRPWKAPEPDPEGNVWADTYIMLSMYPDFDGNGEVTSVMSCVTDIRQWSENLLRRKMLQAIELKEQTERHIDLTSHEMRNPLSALVGCADEILASLNEVRRNLKGQDATRAEKTLNLIDEAMEAADTIIYCAMHQKRIIDDILTLSRLDSNLLRISPEPSQPLVLVRGVLKMFEAELKRAAIVLDFVEEDSLTGLAVEWVLLDPSRVLQVLINLMTNAIKFTRTESEERRIVIRMGASMVKPSETNPLKVQYVTKSNASPDQTTKAEWGTGEILYLCITVQDTGRGLDGGEIKNLFHLFTQASPKTYQTYGGSGLGLFISRQLVEMQGGEIGVAAKNGHGSTFQFYVKTRRAPAGNQADLPILLREDALREACAVETSGLNGKMSSMQAEASVLPASDKAPAVYHILVVEDNLVNQKVVMKELCKAGHIVNVANHGAEALEFIKKSEFCKHTDSGLAQKLNVVLMDLEMPVMDGITAVKKIRQLQAEGTIVRHLPVIAVTANARKDQISLSLDAGMDDVITKPYRLTDMLEHIDTLLFKEPVRRGSK</sequence>
<keyword evidence="11" id="KW-1185">Reference proteome</keyword>
<evidence type="ECO:0000256" key="1">
    <source>
        <dbReference type="ARBA" id="ARBA00000085"/>
    </source>
</evidence>
<dbReference type="PROSITE" id="PS50110">
    <property type="entry name" value="RESPONSE_REGULATORY"/>
    <property type="match status" value="1"/>
</dbReference>
<dbReference type="InterPro" id="IPR005467">
    <property type="entry name" value="His_kinase_dom"/>
</dbReference>
<dbReference type="EC" id="2.7.13.3" evidence="2"/>
<feature type="coiled-coil region" evidence="7">
    <location>
        <begin position="391"/>
        <end position="418"/>
    </location>
</feature>
<dbReference type="InterPro" id="IPR003594">
    <property type="entry name" value="HATPase_dom"/>
</dbReference>
<dbReference type="InterPro" id="IPR035965">
    <property type="entry name" value="PAS-like_dom_sf"/>
</dbReference>
<evidence type="ECO:0000256" key="2">
    <source>
        <dbReference type="ARBA" id="ARBA00012438"/>
    </source>
</evidence>
<keyword evidence="5 10" id="KW-0418">Kinase</keyword>
<dbReference type="InterPro" id="IPR011006">
    <property type="entry name" value="CheY-like_superfamily"/>
</dbReference>
<accession>A0A1E1LFT7</accession>
<feature type="domain" description="Response regulatory" evidence="9">
    <location>
        <begin position="891"/>
        <end position="1023"/>
    </location>
</feature>
<keyword evidence="4" id="KW-0808">Transferase</keyword>
<evidence type="ECO:0000256" key="6">
    <source>
        <dbReference type="PROSITE-ProRule" id="PRU00169"/>
    </source>
</evidence>
<dbReference type="EMBL" id="FJUX01000105">
    <property type="protein sequence ID" value="CZT08599.1"/>
    <property type="molecule type" value="Genomic_DNA"/>
</dbReference>
<proteinExistence type="predicted"/>
<comment type="catalytic activity">
    <reaction evidence="1">
        <text>ATP + protein L-histidine = ADP + protein N-phospho-L-histidine.</text>
        <dbReference type="EC" id="2.7.13.3"/>
    </reaction>
</comment>
<evidence type="ECO:0000313" key="11">
    <source>
        <dbReference type="Proteomes" id="UP000178912"/>
    </source>
</evidence>
<dbReference type="InterPro" id="IPR001789">
    <property type="entry name" value="Sig_transdc_resp-reg_receiver"/>
</dbReference>
<feature type="modified residue" description="4-aspartylphosphate" evidence="6">
    <location>
        <position position="952"/>
    </location>
</feature>